<evidence type="ECO:0000256" key="3">
    <source>
        <dbReference type="ARBA" id="ARBA00022777"/>
    </source>
</evidence>
<dbReference type="Pfam" id="PF07714">
    <property type="entry name" value="PK_Tyr_Ser-Thr"/>
    <property type="match status" value="1"/>
</dbReference>
<dbReference type="SMART" id="SM00219">
    <property type="entry name" value="TyrKc"/>
    <property type="match status" value="1"/>
</dbReference>
<dbReference type="InterPro" id="IPR017441">
    <property type="entry name" value="Protein_kinase_ATP_BS"/>
</dbReference>
<dbReference type="OrthoDB" id="5863201at2759"/>
<evidence type="ECO:0000313" key="13">
    <source>
        <dbReference type="Proteomes" id="UP000053766"/>
    </source>
</evidence>
<dbReference type="Gene3D" id="3.30.200.20">
    <property type="entry name" value="Phosphorylase Kinase, domain 1"/>
    <property type="match status" value="1"/>
</dbReference>
<keyword evidence="1 9" id="KW-0808">Transferase</keyword>
<dbReference type="SUPFAM" id="SSF55550">
    <property type="entry name" value="SH2 domain"/>
    <property type="match status" value="1"/>
</dbReference>
<proteinExistence type="inferred from homology"/>
<dbReference type="InterPro" id="IPR000719">
    <property type="entry name" value="Prot_kinase_dom"/>
</dbReference>
<sequence>MEVATNVQENDGKLDDAEDAEKDLELLQVKARIQLPLDNVNEKMLANLEKHEWYHGCLPYEDIAGLLKDNGDFLVREVGPEGDRTAMACVTVKWNETVQNFPVHSLCKGNERQYTIDGNNKSDDVMKLIQNHLNKIPIGDNILLKRPIPKQRWELTSNKVKLQKKIGAGKFGEVWKGTMIEEANKPPIDVAIKVGKISNENKAMIDEMYKEARLMRQYKHRNVVAFYGVVIDNSGNVMIVMEMIYGGGLNDHLKKQKVEVKDKTSYSIDVAIGLLYLHSKGCMHRDIACRNCLIDVRANIVKISDFGLSKQADSYNIPQDEPLPIRWQAPEVIATRVYTMKSDVYSFGILLWEIFNDAEVPFKGIDNKTIKSKIGDPKFRPPLDPSIPLIIRRVMKTCWRAEPTRRPTMELLAKYLIHSPADSAPNTEHTEGVLRKAKNSIINSMRSKKRTRSNDRYRLLSLMKERRNQ</sequence>
<keyword evidence="4 8" id="KW-0067">ATP-binding</keyword>
<comment type="catalytic activity">
    <reaction evidence="6 9">
        <text>L-tyrosyl-[protein] + ATP = O-phospho-L-tyrosyl-[protein] + ADP + H(+)</text>
        <dbReference type="Rhea" id="RHEA:10596"/>
        <dbReference type="Rhea" id="RHEA-COMP:10136"/>
        <dbReference type="Rhea" id="RHEA-COMP:20101"/>
        <dbReference type="ChEBI" id="CHEBI:15378"/>
        <dbReference type="ChEBI" id="CHEBI:30616"/>
        <dbReference type="ChEBI" id="CHEBI:46858"/>
        <dbReference type="ChEBI" id="CHEBI:61978"/>
        <dbReference type="ChEBI" id="CHEBI:456216"/>
        <dbReference type="EC" id="2.7.10.2"/>
    </reaction>
</comment>
<keyword evidence="13" id="KW-1185">Reference proteome</keyword>
<dbReference type="EC" id="2.7.10.2" evidence="9"/>
<evidence type="ECO:0000256" key="6">
    <source>
        <dbReference type="ARBA" id="ARBA00051245"/>
    </source>
</evidence>
<evidence type="ECO:0000256" key="8">
    <source>
        <dbReference type="PROSITE-ProRule" id="PRU10141"/>
    </source>
</evidence>
<dbReference type="InterPro" id="IPR011009">
    <property type="entry name" value="Kinase-like_dom_sf"/>
</dbReference>
<dbReference type="InterPro" id="IPR008266">
    <property type="entry name" value="Tyr_kinase_AS"/>
</dbReference>
<keyword evidence="5 9" id="KW-0829">Tyrosine-protein kinase</keyword>
<evidence type="ECO:0000313" key="12">
    <source>
        <dbReference type="EMBL" id="KJH46868.1"/>
    </source>
</evidence>
<dbReference type="PROSITE" id="PS50001">
    <property type="entry name" value="SH2"/>
    <property type="match status" value="1"/>
</dbReference>
<dbReference type="STRING" id="29172.A0A0D8XQE4"/>
<accession>A0A0D8XQE4</accession>
<keyword evidence="3 9" id="KW-0418">Kinase</keyword>
<dbReference type="AlphaFoldDB" id="A0A0D8XQE4"/>
<reference evidence="12 13" key="1">
    <citation type="submission" date="2013-11" db="EMBL/GenBank/DDBJ databases">
        <title>Draft genome of the bovine lungworm Dictyocaulus viviparus.</title>
        <authorList>
            <person name="Mitreva M."/>
        </authorList>
    </citation>
    <scope>NUCLEOTIDE SEQUENCE [LARGE SCALE GENOMIC DNA]</scope>
    <source>
        <strain evidence="12 13">HannoverDv2000</strain>
    </source>
</reference>
<dbReference type="InterPro" id="IPR001245">
    <property type="entry name" value="Ser-Thr/Tyr_kinase_cat_dom"/>
</dbReference>
<dbReference type="PROSITE" id="PS50011">
    <property type="entry name" value="PROTEIN_KINASE_DOM"/>
    <property type="match status" value="1"/>
</dbReference>
<evidence type="ECO:0000256" key="9">
    <source>
        <dbReference type="RuleBase" id="RU362096"/>
    </source>
</evidence>
<feature type="domain" description="SH2" evidence="10">
    <location>
        <begin position="53"/>
        <end position="148"/>
    </location>
</feature>
<gene>
    <name evidence="12" type="ORF">DICVIV_07062</name>
</gene>
<dbReference type="Pfam" id="PF00017">
    <property type="entry name" value="SH2"/>
    <property type="match status" value="1"/>
</dbReference>
<dbReference type="EMBL" id="KN716331">
    <property type="protein sequence ID" value="KJH46868.1"/>
    <property type="molecule type" value="Genomic_DNA"/>
</dbReference>
<evidence type="ECO:0000256" key="4">
    <source>
        <dbReference type="ARBA" id="ARBA00022840"/>
    </source>
</evidence>
<comment type="similarity">
    <text evidence="9">Belongs to the protein kinase superfamily. Tyr protein kinase family.</text>
</comment>
<dbReference type="Proteomes" id="UP000053766">
    <property type="component" value="Unassembled WGS sequence"/>
</dbReference>
<dbReference type="CDD" id="cd00192">
    <property type="entry name" value="PTKc"/>
    <property type="match status" value="1"/>
</dbReference>
<organism evidence="12 13">
    <name type="scientific">Dictyocaulus viviparus</name>
    <name type="common">Bovine lungworm</name>
    <dbReference type="NCBI Taxonomy" id="29172"/>
    <lineage>
        <taxon>Eukaryota</taxon>
        <taxon>Metazoa</taxon>
        <taxon>Ecdysozoa</taxon>
        <taxon>Nematoda</taxon>
        <taxon>Chromadorea</taxon>
        <taxon>Rhabditida</taxon>
        <taxon>Rhabditina</taxon>
        <taxon>Rhabditomorpha</taxon>
        <taxon>Strongyloidea</taxon>
        <taxon>Metastrongylidae</taxon>
        <taxon>Dictyocaulus</taxon>
    </lineage>
</organism>
<keyword evidence="7" id="KW-0727">SH2 domain</keyword>
<evidence type="ECO:0000256" key="7">
    <source>
        <dbReference type="PROSITE-ProRule" id="PRU00191"/>
    </source>
</evidence>
<evidence type="ECO:0000256" key="2">
    <source>
        <dbReference type="ARBA" id="ARBA00022741"/>
    </source>
</evidence>
<dbReference type="InterPro" id="IPR036860">
    <property type="entry name" value="SH2_dom_sf"/>
</dbReference>
<evidence type="ECO:0000259" key="10">
    <source>
        <dbReference type="PROSITE" id="PS50001"/>
    </source>
</evidence>
<evidence type="ECO:0000256" key="1">
    <source>
        <dbReference type="ARBA" id="ARBA00022679"/>
    </source>
</evidence>
<evidence type="ECO:0000259" key="11">
    <source>
        <dbReference type="PROSITE" id="PS50011"/>
    </source>
</evidence>
<dbReference type="PROSITE" id="PS00107">
    <property type="entry name" value="PROTEIN_KINASE_ATP"/>
    <property type="match status" value="1"/>
</dbReference>
<dbReference type="InterPro" id="IPR020635">
    <property type="entry name" value="Tyr_kinase_cat_dom"/>
</dbReference>
<dbReference type="GO" id="GO:0004715">
    <property type="term" value="F:non-membrane spanning protein tyrosine kinase activity"/>
    <property type="evidence" value="ECO:0007669"/>
    <property type="project" value="UniProtKB-EC"/>
</dbReference>
<dbReference type="PANTHER" id="PTHR24418">
    <property type="entry name" value="TYROSINE-PROTEIN KINASE"/>
    <property type="match status" value="1"/>
</dbReference>
<dbReference type="SUPFAM" id="SSF56112">
    <property type="entry name" value="Protein kinase-like (PK-like)"/>
    <property type="match status" value="1"/>
</dbReference>
<dbReference type="InterPro" id="IPR000980">
    <property type="entry name" value="SH2"/>
</dbReference>
<dbReference type="GO" id="GO:0005524">
    <property type="term" value="F:ATP binding"/>
    <property type="evidence" value="ECO:0007669"/>
    <property type="project" value="UniProtKB-UniRule"/>
</dbReference>
<evidence type="ECO:0000256" key="5">
    <source>
        <dbReference type="ARBA" id="ARBA00023137"/>
    </source>
</evidence>
<dbReference type="PRINTS" id="PR00109">
    <property type="entry name" value="TYRKINASE"/>
</dbReference>
<dbReference type="InterPro" id="IPR050198">
    <property type="entry name" value="Non-receptor_tyrosine_kinases"/>
</dbReference>
<dbReference type="Gene3D" id="1.10.510.10">
    <property type="entry name" value="Transferase(Phosphotransferase) domain 1"/>
    <property type="match status" value="1"/>
</dbReference>
<dbReference type="SMART" id="SM00252">
    <property type="entry name" value="SH2"/>
    <property type="match status" value="1"/>
</dbReference>
<reference evidence="13" key="2">
    <citation type="journal article" date="2016" name="Sci. Rep.">
        <title>Dictyocaulus viviparus genome, variome and transcriptome elucidate lungworm biology and support future intervention.</title>
        <authorList>
            <person name="McNulty S.N."/>
            <person name="Strube C."/>
            <person name="Rosa B.A."/>
            <person name="Martin J.C."/>
            <person name="Tyagi R."/>
            <person name="Choi Y.J."/>
            <person name="Wang Q."/>
            <person name="Hallsworth Pepin K."/>
            <person name="Zhang X."/>
            <person name="Ozersky P."/>
            <person name="Wilson R.K."/>
            <person name="Sternberg P.W."/>
            <person name="Gasser R.B."/>
            <person name="Mitreva M."/>
        </authorList>
    </citation>
    <scope>NUCLEOTIDE SEQUENCE [LARGE SCALE GENOMIC DNA]</scope>
    <source>
        <strain evidence="13">HannoverDv2000</strain>
    </source>
</reference>
<dbReference type="PROSITE" id="PS00109">
    <property type="entry name" value="PROTEIN_KINASE_TYR"/>
    <property type="match status" value="1"/>
</dbReference>
<feature type="domain" description="Protein kinase" evidence="11">
    <location>
        <begin position="160"/>
        <end position="421"/>
    </location>
</feature>
<dbReference type="Gene3D" id="3.30.505.10">
    <property type="entry name" value="SH2 domain"/>
    <property type="match status" value="1"/>
</dbReference>
<name>A0A0D8XQE4_DICVI</name>
<feature type="binding site" evidence="8">
    <location>
        <position position="193"/>
    </location>
    <ligand>
        <name>ATP</name>
        <dbReference type="ChEBI" id="CHEBI:30616"/>
    </ligand>
</feature>
<keyword evidence="2 8" id="KW-0547">Nucleotide-binding</keyword>
<protein>
    <recommendedName>
        <fullName evidence="9">Tyrosine-protein kinase</fullName>
        <ecNumber evidence="9">2.7.10.2</ecNumber>
    </recommendedName>
</protein>